<dbReference type="Proteomes" id="UP000188268">
    <property type="component" value="Unassembled WGS sequence"/>
</dbReference>
<feature type="compositionally biased region" description="Acidic residues" evidence="1">
    <location>
        <begin position="100"/>
        <end position="116"/>
    </location>
</feature>
<feature type="region of interest" description="Disordered" evidence="1">
    <location>
        <begin position="67"/>
        <end position="127"/>
    </location>
</feature>
<organism evidence="2 3">
    <name type="scientific">Corchorus capsularis</name>
    <name type="common">Jute</name>
    <dbReference type="NCBI Taxonomy" id="210143"/>
    <lineage>
        <taxon>Eukaryota</taxon>
        <taxon>Viridiplantae</taxon>
        <taxon>Streptophyta</taxon>
        <taxon>Embryophyta</taxon>
        <taxon>Tracheophyta</taxon>
        <taxon>Spermatophyta</taxon>
        <taxon>Magnoliopsida</taxon>
        <taxon>eudicotyledons</taxon>
        <taxon>Gunneridae</taxon>
        <taxon>Pentapetalae</taxon>
        <taxon>rosids</taxon>
        <taxon>malvids</taxon>
        <taxon>Malvales</taxon>
        <taxon>Malvaceae</taxon>
        <taxon>Grewioideae</taxon>
        <taxon>Apeibeae</taxon>
        <taxon>Corchorus</taxon>
    </lineage>
</organism>
<dbReference type="AlphaFoldDB" id="A0A1R3I7P6"/>
<accession>A0A1R3I7P6</accession>
<protein>
    <submittedName>
        <fullName evidence="2">Uncharacterized protein</fullName>
    </submittedName>
</protein>
<dbReference type="EMBL" id="AWWV01010552">
    <property type="protein sequence ID" value="OMO78521.1"/>
    <property type="molecule type" value="Genomic_DNA"/>
</dbReference>
<keyword evidence="3" id="KW-1185">Reference proteome</keyword>
<name>A0A1R3I7P6_COCAP</name>
<feature type="compositionally biased region" description="Basic and acidic residues" evidence="1">
    <location>
        <begin position="117"/>
        <end position="127"/>
    </location>
</feature>
<comment type="caution">
    <text evidence="2">The sequence shown here is derived from an EMBL/GenBank/DDBJ whole genome shotgun (WGS) entry which is preliminary data.</text>
</comment>
<sequence>MWVVGDRFIISDYAIKCSNSLSLIVTLGFSKLRITRILLIVLRFSLIVSMEDAGLLVRLLISLSLHQSVKQSQKERDTQRRTERDEKANKQTSILHADNEAEPEDNEEDPCDPELGEAERIPLHVLP</sequence>
<evidence type="ECO:0000256" key="1">
    <source>
        <dbReference type="SAM" id="MobiDB-lite"/>
    </source>
</evidence>
<gene>
    <name evidence="2" type="ORF">CCACVL1_14332</name>
</gene>
<reference evidence="2 3" key="1">
    <citation type="submission" date="2013-09" db="EMBL/GenBank/DDBJ databases">
        <title>Corchorus capsularis genome sequencing.</title>
        <authorList>
            <person name="Alam M."/>
            <person name="Haque M.S."/>
            <person name="Islam M.S."/>
            <person name="Emdad E.M."/>
            <person name="Islam M.M."/>
            <person name="Ahmed B."/>
            <person name="Halim A."/>
            <person name="Hossen Q.M.M."/>
            <person name="Hossain M.Z."/>
            <person name="Ahmed R."/>
            <person name="Khan M.M."/>
            <person name="Islam R."/>
            <person name="Rashid M.M."/>
            <person name="Khan S.A."/>
            <person name="Rahman M.S."/>
            <person name="Alam M."/>
        </authorList>
    </citation>
    <scope>NUCLEOTIDE SEQUENCE [LARGE SCALE GENOMIC DNA]</scope>
    <source>
        <strain evidence="3">cv. CVL-1</strain>
        <tissue evidence="2">Whole seedling</tissue>
    </source>
</reference>
<evidence type="ECO:0000313" key="3">
    <source>
        <dbReference type="Proteomes" id="UP000188268"/>
    </source>
</evidence>
<feature type="compositionally biased region" description="Basic and acidic residues" evidence="1">
    <location>
        <begin position="72"/>
        <end position="89"/>
    </location>
</feature>
<proteinExistence type="predicted"/>
<dbReference type="Gramene" id="OMO78521">
    <property type="protein sequence ID" value="OMO78521"/>
    <property type="gene ID" value="CCACVL1_14332"/>
</dbReference>
<evidence type="ECO:0000313" key="2">
    <source>
        <dbReference type="EMBL" id="OMO78521.1"/>
    </source>
</evidence>